<dbReference type="Proteomes" id="UP000289200">
    <property type="component" value="Unassembled WGS sequence"/>
</dbReference>
<organism evidence="2 3">
    <name type="scientific">Rhodoplanes serenus</name>
    <dbReference type="NCBI Taxonomy" id="200615"/>
    <lineage>
        <taxon>Bacteria</taxon>
        <taxon>Pseudomonadati</taxon>
        <taxon>Pseudomonadota</taxon>
        <taxon>Alphaproteobacteria</taxon>
        <taxon>Hyphomicrobiales</taxon>
        <taxon>Nitrobacteraceae</taxon>
        <taxon>Rhodoplanes</taxon>
    </lineage>
</organism>
<evidence type="ECO:0000256" key="1">
    <source>
        <dbReference type="SAM" id="Phobius"/>
    </source>
</evidence>
<protein>
    <recommendedName>
        <fullName evidence="4">Major facilitator superfamily (MFS) profile domain-containing protein</fullName>
    </recommendedName>
</protein>
<feature type="transmembrane region" description="Helical" evidence="1">
    <location>
        <begin position="37"/>
        <end position="57"/>
    </location>
</feature>
<keyword evidence="1" id="KW-0472">Membrane</keyword>
<feature type="transmembrane region" description="Helical" evidence="1">
    <location>
        <begin position="69"/>
        <end position="91"/>
    </location>
</feature>
<name>A0A3S4B413_9BRAD</name>
<accession>A0A3S4B413</accession>
<gene>
    <name evidence="2" type="ORF">RHODGE_RHODGE_04141</name>
</gene>
<keyword evidence="3" id="KW-1185">Reference proteome</keyword>
<keyword evidence="1" id="KW-0812">Transmembrane</keyword>
<evidence type="ECO:0000313" key="2">
    <source>
        <dbReference type="EMBL" id="VCU10937.1"/>
    </source>
</evidence>
<dbReference type="RefSeq" id="WP_129610982.1">
    <property type="nucleotide sequence ID" value="NZ_UWOC01000183.1"/>
</dbReference>
<comment type="caution">
    <text evidence="2">The sequence shown here is derived from an EMBL/GenBank/DDBJ whole genome shotgun (WGS) entry which is preliminary data.</text>
</comment>
<evidence type="ECO:0008006" key="4">
    <source>
        <dbReference type="Google" id="ProtNLM"/>
    </source>
</evidence>
<reference evidence="3" key="1">
    <citation type="submission" date="2018-10" db="EMBL/GenBank/DDBJ databases">
        <authorList>
            <person name="Peiro R."/>
            <person name="Begona"/>
            <person name="Cbmso G."/>
            <person name="Lopez M."/>
            <person name="Gonzalez S."/>
            <person name="Sacristan E."/>
            <person name="Castillo E."/>
        </authorList>
    </citation>
    <scope>NUCLEOTIDE SEQUENCE [LARGE SCALE GENOMIC DNA]</scope>
</reference>
<dbReference type="EMBL" id="UWOC01000183">
    <property type="protein sequence ID" value="VCU10937.1"/>
    <property type="molecule type" value="Genomic_DNA"/>
</dbReference>
<feature type="transmembrane region" description="Helical" evidence="1">
    <location>
        <begin position="103"/>
        <end position="126"/>
    </location>
</feature>
<keyword evidence="1" id="KW-1133">Transmembrane helix</keyword>
<proteinExistence type="predicted"/>
<sequence length="137" mass="13709">MRAPARLALGFVVSVALGALAQRGVVAAFGDGDADTALLILVPLAALITAVFGVVAWRGWTATRIGRTAAALVAVLVVLGLGLTVAGFMLVQPGALGHLPLALALFVDAAVLLPALGAVLVQWLLLRHPPGSPAAPA</sequence>
<evidence type="ECO:0000313" key="3">
    <source>
        <dbReference type="Proteomes" id="UP000289200"/>
    </source>
</evidence>
<dbReference type="AlphaFoldDB" id="A0A3S4B413"/>